<dbReference type="PROSITE" id="PS50089">
    <property type="entry name" value="ZF_RING_2"/>
    <property type="match status" value="1"/>
</dbReference>
<dbReference type="Gene3D" id="3.30.40.10">
    <property type="entry name" value="Zinc/RING finger domain, C3HC4 (zinc finger)"/>
    <property type="match status" value="1"/>
</dbReference>
<dbReference type="OMA" id="HHFQQHY"/>
<keyword evidence="1" id="KW-0479">Metal-binding</keyword>
<dbReference type="Pfam" id="PF13920">
    <property type="entry name" value="zf-C3HC4_3"/>
    <property type="match status" value="1"/>
</dbReference>
<dbReference type="AlphaFoldDB" id="A0A0K9Q556"/>
<accession>A0A0K9Q556</accession>
<evidence type="ECO:0000256" key="3">
    <source>
        <dbReference type="ARBA" id="ARBA00022833"/>
    </source>
</evidence>
<name>A0A0K9Q556_ZOSMR</name>
<gene>
    <name evidence="8" type="ORF">ZOSMA_102G00260</name>
</gene>
<evidence type="ECO:0000256" key="4">
    <source>
        <dbReference type="PROSITE-ProRule" id="PRU00175"/>
    </source>
</evidence>
<dbReference type="InterPro" id="IPR001841">
    <property type="entry name" value="Znf_RING"/>
</dbReference>
<proteinExistence type="predicted"/>
<dbReference type="InterPro" id="IPR013083">
    <property type="entry name" value="Znf_RING/FYVE/PHD"/>
</dbReference>
<feature type="region of interest" description="Disordered" evidence="6">
    <location>
        <begin position="1"/>
        <end position="36"/>
    </location>
</feature>
<keyword evidence="5" id="KW-0175">Coiled coil</keyword>
<keyword evidence="3" id="KW-0862">Zinc</keyword>
<dbReference type="CDD" id="cd16649">
    <property type="entry name" value="mRING-HC-C3HC5_CGRF1-like"/>
    <property type="match status" value="1"/>
</dbReference>
<keyword evidence="2 4" id="KW-0863">Zinc-finger</keyword>
<dbReference type="Proteomes" id="UP000036987">
    <property type="component" value="Unassembled WGS sequence"/>
</dbReference>
<feature type="coiled-coil region" evidence="5">
    <location>
        <begin position="178"/>
        <end position="219"/>
    </location>
</feature>
<keyword evidence="9" id="KW-1185">Reference proteome</keyword>
<dbReference type="PIRSF" id="PIRSF036836">
    <property type="entry name" value="RNase_bind_SBP1"/>
    <property type="match status" value="1"/>
</dbReference>
<evidence type="ECO:0000256" key="1">
    <source>
        <dbReference type="ARBA" id="ARBA00022723"/>
    </source>
</evidence>
<dbReference type="GO" id="GO:0008270">
    <property type="term" value="F:zinc ion binding"/>
    <property type="evidence" value="ECO:0007669"/>
    <property type="project" value="UniProtKB-KW"/>
</dbReference>
<reference evidence="9" key="1">
    <citation type="journal article" date="2016" name="Nature">
        <title>The genome of the seagrass Zostera marina reveals angiosperm adaptation to the sea.</title>
        <authorList>
            <person name="Olsen J.L."/>
            <person name="Rouze P."/>
            <person name="Verhelst B."/>
            <person name="Lin Y.-C."/>
            <person name="Bayer T."/>
            <person name="Collen J."/>
            <person name="Dattolo E."/>
            <person name="De Paoli E."/>
            <person name="Dittami S."/>
            <person name="Maumus F."/>
            <person name="Michel G."/>
            <person name="Kersting A."/>
            <person name="Lauritano C."/>
            <person name="Lohaus R."/>
            <person name="Toepel M."/>
            <person name="Tonon T."/>
            <person name="Vanneste K."/>
            <person name="Amirebrahimi M."/>
            <person name="Brakel J."/>
            <person name="Bostroem C."/>
            <person name="Chovatia M."/>
            <person name="Grimwood J."/>
            <person name="Jenkins J.W."/>
            <person name="Jueterbock A."/>
            <person name="Mraz A."/>
            <person name="Stam W.T."/>
            <person name="Tice H."/>
            <person name="Bornberg-Bauer E."/>
            <person name="Green P.J."/>
            <person name="Pearson G.A."/>
            <person name="Procaccini G."/>
            <person name="Duarte C.M."/>
            <person name="Schmutz J."/>
            <person name="Reusch T.B.H."/>
            <person name="Van de Peer Y."/>
        </authorList>
    </citation>
    <scope>NUCLEOTIDE SEQUENCE [LARGE SCALE GENOMIC DNA]</scope>
    <source>
        <strain evidence="9">cv. Finnish</strain>
    </source>
</reference>
<dbReference type="GO" id="GO:0004842">
    <property type="term" value="F:ubiquitin-protein transferase activity"/>
    <property type="evidence" value="ECO:0000318"/>
    <property type="project" value="GO_Central"/>
</dbReference>
<evidence type="ECO:0000256" key="2">
    <source>
        <dbReference type="ARBA" id="ARBA00022771"/>
    </source>
</evidence>
<organism evidence="8 9">
    <name type="scientific">Zostera marina</name>
    <name type="common">Eelgrass</name>
    <dbReference type="NCBI Taxonomy" id="29655"/>
    <lineage>
        <taxon>Eukaryota</taxon>
        <taxon>Viridiplantae</taxon>
        <taxon>Streptophyta</taxon>
        <taxon>Embryophyta</taxon>
        <taxon>Tracheophyta</taxon>
        <taxon>Spermatophyta</taxon>
        <taxon>Magnoliopsida</taxon>
        <taxon>Liliopsida</taxon>
        <taxon>Zosteraceae</taxon>
        <taxon>Zostera</taxon>
    </lineage>
</organism>
<evidence type="ECO:0000313" key="8">
    <source>
        <dbReference type="EMBL" id="KMZ76411.1"/>
    </source>
</evidence>
<dbReference type="PANTHER" id="PTHR42647">
    <property type="entry name" value="SBP (S-RIBONUCLEASE BINDING PROTEIN) FAMILY PROTEIN"/>
    <property type="match status" value="1"/>
</dbReference>
<evidence type="ECO:0000256" key="5">
    <source>
        <dbReference type="SAM" id="Coils"/>
    </source>
</evidence>
<evidence type="ECO:0000313" key="9">
    <source>
        <dbReference type="Proteomes" id="UP000036987"/>
    </source>
</evidence>
<dbReference type="FunFam" id="3.30.40.10:FF:000239">
    <property type="entry name" value="probable BOI-related E3 ubiquitin-protein ligase 2"/>
    <property type="match status" value="1"/>
</dbReference>
<sequence length="330" mass="37415">MDLSPHQLHLHLRPPHPSQQQQQQQDSPIFGSFFPNDGKLNHGSRNPYCSNEPSYSQPFMHVMGGLGDVGGWVDPAMKKKPVNQTFLENDNNSKISSIDFLQTPVSTGLGLSLNYRRVAGPSTMESPPFSVFGDEIELEIQRQDAQLSCFLQHQGQKLKQSILENVQTKQLETLAMIEEKIHRKLRGKEAEIEDIKKRNMELEEQIRHLSTELDSWQNHAKYNENMVMALKFSLQKLYVQNSGGDGEGYGEREVDDTASCSNRGAVDFHLTQQVSENFSEARCCKVCRVNEVCMLLLPCRHLCLCKGCESKLNICPLCHSSKLFSVEIFM</sequence>
<feature type="domain" description="RING-type" evidence="7">
    <location>
        <begin position="284"/>
        <end position="319"/>
    </location>
</feature>
<dbReference type="OrthoDB" id="1711136at2759"/>
<comment type="caution">
    <text evidence="8">The sequence shown here is derived from an EMBL/GenBank/DDBJ whole genome shotgun (WGS) entry which is preliminary data.</text>
</comment>
<evidence type="ECO:0000259" key="7">
    <source>
        <dbReference type="PROSITE" id="PS50089"/>
    </source>
</evidence>
<evidence type="ECO:0000256" key="6">
    <source>
        <dbReference type="SAM" id="MobiDB-lite"/>
    </source>
</evidence>
<protein>
    <recommendedName>
        <fullName evidence="7">RING-type domain-containing protein</fullName>
    </recommendedName>
</protein>
<dbReference type="PANTHER" id="PTHR42647:SF10">
    <property type="entry name" value="F2G19.2"/>
    <property type="match status" value="1"/>
</dbReference>
<dbReference type="EMBL" id="LFYR01000036">
    <property type="protein sequence ID" value="KMZ76411.1"/>
    <property type="molecule type" value="Genomic_DNA"/>
</dbReference>